<dbReference type="OrthoDB" id="6388191at2"/>
<accession>A0A2S9WYR2</accession>
<dbReference type="AlphaFoldDB" id="A0A2S9WYR2"/>
<dbReference type="EMBL" id="MTBD01000097">
    <property type="protein sequence ID" value="PRP68609.1"/>
    <property type="molecule type" value="Genomic_DNA"/>
</dbReference>
<dbReference type="InterPro" id="IPR005564">
    <property type="entry name" value="Major_capsid_GpE"/>
</dbReference>
<gene>
    <name evidence="1" type="ORF">BUE93_21450</name>
</gene>
<dbReference type="Proteomes" id="UP000239469">
    <property type="component" value="Unassembled WGS sequence"/>
</dbReference>
<proteinExistence type="predicted"/>
<name>A0A2S9WYR2_9NEIS</name>
<evidence type="ECO:0000313" key="1">
    <source>
        <dbReference type="EMBL" id="PRP68609.1"/>
    </source>
</evidence>
<dbReference type="RefSeq" id="WP_106078203.1">
    <property type="nucleotide sequence ID" value="NZ_MTBD01000097.1"/>
</dbReference>
<sequence length="345" mass="38749">MASLDIFRNDAFSTLQLTTAVERHPFLPAGLGELNIFEPDPIRTTALAVEERQGKLVVIPFSERGQAGTQRTTEKRKVRYFDIPRIRHSDTIYASELQNIREFGTESELMQVQTEVARRLNGPTGLTSNIEYTWEYHRLAAVQGLCLDADGSVRYDWFQEFGIQPSQEVAFNLPAATPNSLRPLINGIVRNMARKAQGAFTQSTKVVALCGDAFYDEFVNHPDVTRTFLNWSAAAELRDGSQGAAFSAFPFAGVLWVNYRGSDDNTTLKIPDDKVKFFPVGAPGIFKVAFAPGESFEWVNTPGKPIYVVPIFDRDRNEWWSMEVSSYPLHICTRPEVLQTGRLEG</sequence>
<evidence type="ECO:0000313" key="2">
    <source>
        <dbReference type="Proteomes" id="UP000239469"/>
    </source>
</evidence>
<organism evidence="1 2">
    <name type="scientific">Chromobacterium amazonense</name>
    <dbReference type="NCBI Taxonomy" id="1382803"/>
    <lineage>
        <taxon>Bacteria</taxon>
        <taxon>Pseudomonadati</taxon>
        <taxon>Pseudomonadota</taxon>
        <taxon>Betaproteobacteria</taxon>
        <taxon>Neisseriales</taxon>
        <taxon>Chromobacteriaceae</taxon>
        <taxon>Chromobacterium</taxon>
    </lineage>
</organism>
<comment type="caution">
    <text evidence="1">The sequence shown here is derived from an EMBL/GenBank/DDBJ whole genome shotgun (WGS) entry which is preliminary data.</text>
</comment>
<reference evidence="1 2" key="1">
    <citation type="submission" date="2017-01" db="EMBL/GenBank/DDBJ databases">
        <title>New insights into the genetic diversity of Chromobacterium isolated from tropical freshwater lake.</title>
        <authorList>
            <person name="Santos A.B."/>
            <person name="Nascimento A.M."/>
            <person name="Da Silva P.C."/>
        </authorList>
    </citation>
    <scope>NUCLEOTIDE SEQUENCE [LARGE SCALE GENOMIC DNA]</scope>
    <source>
        <strain evidence="1 2">56AF</strain>
    </source>
</reference>
<dbReference type="Pfam" id="PF03864">
    <property type="entry name" value="Phage_cap_E"/>
    <property type="match status" value="1"/>
</dbReference>
<protein>
    <submittedName>
        <fullName evidence="1">Major capsid protein E</fullName>
    </submittedName>
</protein>